<proteinExistence type="predicted"/>
<dbReference type="InterPro" id="IPR038666">
    <property type="entry name" value="SSP1_head-tail_sf"/>
</dbReference>
<dbReference type="Pfam" id="PF05521">
    <property type="entry name" value="Phage_HCP"/>
    <property type="match status" value="1"/>
</dbReference>
<dbReference type="NCBIfam" id="TIGR01563">
    <property type="entry name" value="gp16_SPP1"/>
    <property type="match status" value="1"/>
</dbReference>
<dbReference type="Gene3D" id="2.40.10.270">
    <property type="entry name" value="Bacteriophage SPP1 head-tail adaptor protein"/>
    <property type="match status" value="1"/>
</dbReference>
<dbReference type="InterPro" id="IPR008767">
    <property type="entry name" value="Phage_SPP1_head-tail_adaptor"/>
</dbReference>
<sequence length="127" mass="14653">MSCKRITKKASKVCIGDLNKKILLYDRNIKASSTDTKFDEDLDNVISVWSMIKTNSGKDIFDGTEIIGSATHEFYIRYRTDLTNESWLEYNSNYYNILSFENLNEESDFLKLNCAIRGDKTKKVNLA</sequence>
<accession>X1D9T8</accession>
<reference evidence="1" key="1">
    <citation type="journal article" date="2014" name="Front. Microbiol.">
        <title>High frequency of phylogenetically diverse reductive dehalogenase-homologous genes in deep subseafloor sedimentary metagenomes.</title>
        <authorList>
            <person name="Kawai M."/>
            <person name="Futagami T."/>
            <person name="Toyoda A."/>
            <person name="Takaki Y."/>
            <person name="Nishi S."/>
            <person name="Hori S."/>
            <person name="Arai W."/>
            <person name="Tsubouchi T."/>
            <person name="Morono Y."/>
            <person name="Uchiyama I."/>
            <person name="Ito T."/>
            <person name="Fujiyama A."/>
            <person name="Inagaki F."/>
            <person name="Takami H."/>
        </authorList>
    </citation>
    <scope>NUCLEOTIDE SEQUENCE</scope>
    <source>
        <strain evidence="1">Expedition CK06-06</strain>
    </source>
</reference>
<evidence type="ECO:0008006" key="2">
    <source>
        <dbReference type="Google" id="ProtNLM"/>
    </source>
</evidence>
<evidence type="ECO:0000313" key="1">
    <source>
        <dbReference type="EMBL" id="GAH16987.1"/>
    </source>
</evidence>
<dbReference type="EMBL" id="BART01030410">
    <property type="protein sequence ID" value="GAH16987.1"/>
    <property type="molecule type" value="Genomic_DNA"/>
</dbReference>
<name>X1D9T8_9ZZZZ</name>
<protein>
    <recommendedName>
        <fullName evidence="2">Phage head-tail adaptor</fullName>
    </recommendedName>
</protein>
<organism evidence="1">
    <name type="scientific">marine sediment metagenome</name>
    <dbReference type="NCBI Taxonomy" id="412755"/>
    <lineage>
        <taxon>unclassified sequences</taxon>
        <taxon>metagenomes</taxon>
        <taxon>ecological metagenomes</taxon>
    </lineage>
</organism>
<dbReference type="AlphaFoldDB" id="X1D9T8"/>
<gene>
    <name evidence="1" type="ORF">S01H4_53110</name>
</gene>
<comment type="caution">
    <text evidence="1">The sequence shown here is derived from an EMBL/GenBank/DDBJ whole genome shotgun (WGS) entry which is preliminary data.</text>
</comment>